<protein>
    <recommendedName>
        <fullName evidence="1">DNA-binding phage zinc finger domain-containing protein</fullName>
    </recommendedName>
</protein>
<comment type="caution">
    <text evidence="2">The sequence shown here is derived from an EMBL/GenBank/DDBJ whole genome shotgun (WGS) entry which is preliminary data.</text>
</comment>
<keyword evidence="3" id="KW-1185">Reference proteome</keyword>
<gene>
    <name evidence="2" type="ORF">ACFQZP_50860</name>
</gene>
<evidence type="ECO:0000313" key="2">
    <source>
        <dbReference type="EMBL" id="MFD0289745.1"/>
    </source>
</evidence>
<dbReference type="Proteomes" id="UP001596957">
    <property type="component" value="Unassembled WGS sequence"/>
</dbReference>
<feature type="domain" description="DNA-binding phage zinc finger" evidence="1">
    <location>
        <begin position="37"/>
        <end position="73"/>
    </location>
</feature>
<dbReference type="Pfam" id="PF24623">
    <property type="entry name" value="Phage_zn_bind_8"/>
    <property type="match status" value="1"/>
</dbReference>
<dbReference type="InterPro" id="IPR056911">
    <property type="entry name" value="Phage_Znf_bind_put"/>
</dbReference>
<evidence type="ECO:0000313" key="3">
    <source>
        <dbReference type="Proteomes" id="UP001596957"/>
    </source>
</evidence>
<accession>A0ABW2W1U0</accession>
<organism evidence="2 3">
    <name type="scientific">Streptomyces lutosisoli</name>
    <dbReference type="NCBI Taxonomy" id="2665721"/>
    <lineage>
        <taxon>Bacteria</taxon>
        <taxon>Bacillati</taxon>
        <taxon>Actinomycetota</taxon>
        <taxon>Actinomycetes</taxon>
        <taxon>Kitasatosporales</taxon>
        <taxon>Streptomycetaceae</taxon>
        <taxon>Streptomyces</taxon>
    </lineage>
</organism>
<evidence type="ECO:0000259" key="1">
    <source>
        <dbReference type="Pfam" id="PF24623"/>
    </source>
</evidence>
<sequence>MLAEGTGVGAVREFPHDERLQPIVDERKAKQKAMLRPWRVYEVTCPDCGRVYNSPCVSPAGPHLSRVELAKEFARLRKPLPRK</sequence>
<name>A0ABW2W1U0_9ACTN</name>
<proteinExistence type="predicted"/>
<dbReference type="EMBL" id="JBHTEC010000011">
    <property type="protein sequence ID" value="MFD0289745.1"/>
    <property type="molecule type" value="Genomic_DNA"/>
</dbReference>
<dbReference type="RefSeq" id="WP_381302042.1">
    <property type="nucleotide sequence ID" value="NZ_JBHTEC010000011.1"/>
</dbReference>
<reference evidence="3" key="1">
    <citation type="journal article" date="2019" name="Int. J. Syst. Evol. Microbiol.">
        <title>The Global Catalogue of Microorganisms (GCM) 10K type strain sequencing project: providing services to taxonomists for standard genome sequencing and annotation.</title>
        <authorList>
            <consortium name="The Broad Institute Genomics Platform"/>
            <consortium name="The Broad Institute Genome Sequencing Center for Infectious Disease"/>
            <person name="Wu L."/>
            <person name="Ma J."/>
        </authorList>
    </citation>
    <scope>NUCLEOTIDE SEQUENCE [LARGE SCALE GENOMIC DNA]</scope>
    <source>
        <strain evidence="3">CGMCC 4.7198</strain>
    </source>
</reference>